<feature type="domain" description="TIR" evidence="1">
    <location>
        <begin position="55"/>
        <end position="127"/>
    </location>
</feature>
<proteinExistence type="predicted"/>
<dbReference type="EMBL" id="JRKL02007244">
    <property type="protein sequence ID" value="KAF3947955.1"/>
    <property type="molecule type" value="Genomic_DNA"/>
</dbReference>
<protein>
    <recommendedName>
        <fullName evidence="1">TIR domain-containing protein</fullName>
    </recommendedName>
</protein>
<dbReference type="InterPro" id="IPR035897">
    <property type="entry name" value="Toll_tir_struct_dom_sf"/>
</dbReference>
<dbReference type="Gene3D" id="3.40.50.10140">
    <property type="entry name" value="Toll/interleukin-1 receptor homology (TIR) domain"/>
    <property type="match status" value="1"/>
</dbReference>
<gene>
    <name evidence="2" type="ORF">CMV_025986</name>
</gene>
<name>A0A8J4Q8J2_9ROSI</name>
<dbReference type="PANTHER" id="PTHR11017:SF573">
    <property type="entry name" value="ADP-RIBOSYL CYCLASE_CYCLIC ADP-RIBOSE HYDROLASE"/>
    <property type="match status" value="1"/>
</dbReference>
<evidence type="ECO:0000259" key="1">
    <source>
        <dbReference type="Pfam" id="PF01582"/>
    </source>
</evidence>
<dbReference type="AlphaFoldDB" id="A0A8J4Q8J2"/>
<dbReference type="Pfam" id="PF01582">
    <property type="entry name" value="TIR"/>
    <property type="match status" value="1"/>
</dbReference>
<dbReference type="InterPro" id="IPR000157">
    <property type="entry name" value="TIR_dom"/>
</dbReference>
<sequence length="310" mass="35560">FFLPPNRSSLLASSSSILAANIFPMSSISSQKASSSSSFSSSTPRWKYDVFLSFRGAFAQAFFKHEERFKDDIEKVQTWKVALEEVANLKGWHLQDRSEAQLIQNIVGELWQKLSYEFLEDNEDLVGIESRVKELESCLAIGSDDVRIIGVWGMGGIDINSVLTNNTGTEAIQGIVLNRIEQLWKGAKSFEKLKIIQMNGKLADNQDFIDIFLAVIINHHQGLFRPRRYDYQEYNWRYDMIISGSVIPKWFIHQRLKGYMVTRIVRSTSNVVRRSVISRNLDGIGNWVQILLIRLEKANNCVDKVESCRR</sequence>
<comment type="caution">
    <text evidence="2">The sequence shown here is derived from an EMBL/GenBank/DDBJ whole genome shotgun (WGS) entry which is preliminary data.</text>
</comment>
<evidence type="ECO:0000313" key="2">
    <source>
        <dbReference type="EMBL" id="KAF3947955.1"/>
    </source>
</evidence>
<organism evidence="2 3">
    <name type="scientific">Castanea mollissima</name>
    <name type="common">Chinese chestnut</name>
    <dbReference type="NCBI Taxonomy" id="60419"/>
    <lineage>
        <taxon>Eukaryota</taxon>
        <taxon>Viridiplantae</taxon>
        <taxon>Streptophyta</taxon>
        <taxon>Embryophyta</taxon>
        <taxon>Tracheophyta</taxon>
        <taxon>Spermatophyta</taxon>
        <taxon>Magnoliopsida</taxon>
        <taxon>eudicotyledons</taxon>
        <taxon>Gunneridae</taxon>
        <taxon>Pentapetalae</taxon>
        <taxon>rosids</taxon>
        <taxon>fabids</taxon>
        <taxon>Fagales</taxon>
        <taxon>Fagaceae</taxon>
        <taxon>Castanea</taxon>
    </lineage>
</organism>
<reference evidence="2" key="1">
    <citation type="submission" date="2020-03" db="EMBL/GenBank/DDBJ databases">
        <title>Castanea mollissima Vanexum genome sequencing.</title>
        <authorList>
            <person name="Staton M."/>
        </authorList>
    </citation>
    <scope>NUCLEOTIDE SEQUENCE</scope>
    <source>
        <tissue evidence="2">Leaf</tissue>
    </source>
</reference>
<dbReference type="Proteomes" id="UP000737018">
    <property type="component" value="Unassembled WGS sequence"/>
</dbReference>
<keyword evidence="3" id="KW-1185">Reference proteome</keyword>
<accession>A0A8J4Q8J2</accession>
<evidence type="ECO:0000313" key="3">
    <source>
        <dbReference type="Proteomes" id="UP000737018"/>
    </source>
</evidence>
<dbReference type="InterPro" id="IPR044974">
    <property type="entry name" value="Disease_R_plants"/>
</dbReference>
<dbReference type="PANTHER" id="PTHR11017">
    <property type="entry name" value="LEUCINE-RICH REPEAT-CONTAINING PROTEIN"/>
    <property type="match status" value="1"/>
</dbReference>
<dbReference type="GO" id="GO:0007165">
    <property type="term" value="P:signal transduction"/>
    <property type="evidence" value="ECO:0007669"/>
    <property type="project" value="InterPro"/>
</dbReference>
<feature type="non-terminal residue" evidence="2">
    <location>
        <position position="1"/>
    </location>
</feature>
<dbReference type="GO" id="GO:0006952">
    <property type="term" value="P:defense response"/>
    <property type="evidence" value="ECO:0007669"/>
    <property type="project" value="InterPro"/>
</dbReference>